<dbReference type="PRINTS" id="PR01576">
    <property type="entry name" value="PDEFORMYLASE"/>
</dbReference>
<feature type="binding site" evidence="2">
    <location>
        <position position="99"/>
    </location>
    <ligand>
        <name>Fe cation</name>
        <dbReference type="ChEBI" id="CHEBI:24875"/>
    </ligand>
</feature>
<dbReference type="GO" id="GO:0046872">
    <property type="term" value="F:metal ion binding"/>
    <property type="evidence" value="ECO:0007669"/>
    <property type="project" value="UniProtKB-KW"/>
</dbReference>
<comment type="cofactor">
    <cofactor evidence="2">
        <name>Fe(2+)</name>
        <dbReference type="ChEBI" id="CHEBI:29033"/>
    </cofactor>
    <text evidence="2">Binds 1 Fe(2+) ion.</text>
</comment>
<feature type="active site" evidence="2">
    <location>
        <position position="142"/>
    </location>
</feature>
<comment type="caution">
    <text evidence="3">The sequence shown here is derived from an EMBL/GenBank/DDBJ whole genome shotgun (WGS) entry which is preliminary data.</text>
</comment>
<reference evidence="4" key="1">
    <citation type="submission" date="2017-09" db="EMBL/GenBank/DDBJ databases">
        <title>Depth-based differentiation of microbial function through sediment-hosted aquifers and enrichment of novel symbionts in the deep terrestrial subsurface.</title>
        <authorList>
            <person name="Probst A.J."/>
            <person name="Ladd B."/>
            <person name="Jarett J.K."/>
            <person name="Geller-Mcgrath D.E."/>
            <person name="Sieber C.M.K."/>
            <person name="Emerson J.B."/>
            <person name="Anantharaman K."/>
            <person name="Thomas B.C."/>
            <person name="Malmstrom R."/>
            <person name="Stieglmeier M."/>
            <person name="Klingl A."/>
            <person name="Woyke T."/>
            <person name="Ryan C.M."/>
            <person name="Banfield J.F."/>
        </authorList>
    </citation>
    <scope>NUCLEOTIDE SEQUENCE [LARGE SCALE GENOMIC DNA]</scope>
</reference>
<dbReference type="HAMAP" id="MF_00163">
    <property type="entry name" value="Pep_deformylase"/>
    <property type="match status" value="1"/>
</dbReference>
<gene>
    <name evidence="2 3" type="primary">def</name>
    <name evidence="3" type="ORF">COT03_00655</name>
</gene>
<comment type="function">
    <text evidence="2">Removes the formyl group from the N-terminal Met of newly synthesized proteins. Requires at least a dipeptide for an efficient rate of reaction. N-terminal L-methionine is a prerequisite for activity but the enzyme has broad specificity at other positions.</text>
</comment>
<dbReference type="CDD" id="cd00487">
    <property type="entry name" value="Pep_deformylase"/>
    <property type="match status" value="1"/>
</dbReference>
<dbReference type="GO" id="GO:0042586">
    <property type="term" value="F:peptide deformylase activity"/>
    <property type="evidence" value="ECO:0007669"/>
    <property type="project" value="UniProtKB-UniRule"/>
</dbReference>
<accession>A0A2M6YRX9</accession>
<dbReference type="GO" id="GO:0006412">
    <property type="term" value="P:translation"/>
    <property type="evidence" value="ECO:0007669"/>
    <property type="project" value="UniProtKB-UniRule"/>
</dbReference>
<dbReference type="InterPro" id="IPR036821">
    <property type="entry name" value="Peptide_deformylase_sf"/>
</dbReference>
<evidence type="ECO:0000256" key="1">
    <source>
        <dbReference type="ARBA" id="ARBA00010759"/>
    </source>
</evidence>
<evidence type="ECO:0000313" key="3">
    <source>
        <dbReference type="EMBL" id="PIU36150.1"/>
    </source>
</evidence>
<evidence type="ECO:0000313" key="4">
    <source>
        <dbReference type="Proteomes" id="UP000229502"/>
    </source>
</evidence>
<keyword evidence="2" id="KW-0648">Protein biosynthesis</keyword>
<dbReference type="Gene3D" id="3.90.45.10">
    <property type="entry name" value="Peptide deformylase"/>
    <property type="match status" value="1"/>
</dbReference>
<comment type="catalytic activity">
    <reaction evidence="2">
        <text>N-terminal N-formyl-L-methionyl-[peptide] + H2O = N-terminal L-methionyl-[peptide] + formate</text>
        <dbReference type="Rhea" id="RHEA:24420"/>
        <dbReference type="Rhea" id="RHEA-COMP:10639"/>
        <dbReference type="Rhea" id="RHEA-COMP:10640"/>
        <dbReference type="ChEBI" id="CHEBI:15377"/>
        <dbReference type="ChEBI" id="CHEBI:15740"/>
        <dbReference type="ChEBI" id="CHEBI:49298"/>
        <dbReference type="ChEBI" id="CHEBI:64731"/>
        <dbReference type="EC" id="3.5.1.88"/>
    </reaction>
</comment>
<dbReference type="SUPFAM" id="SSF56420">
    <property type="entry name" value="Peptide deformylase"/>
    <property type="match status" value="1"/>
</dbReference>
<dbReference type="NCBIfam" id="TIGR00079">
    <property type="entry name" value="pept_deformyl"/>
    <property type="match status" value="1"/>
</dbReference>
<dbReference type="EC" id="3.5.1.88" evidence="2"/>
<keyword evidence="2" id="KW-0408">Iron</keyword>
<dbReference type="Proteomes" id="UP000229502">
    <property type="component" value="Unassembled WGS sequence"/>
</dbReference>
<dbReference type="PANTHER" id="PTHR10458:SF22">
    <property type="entry name" value="PEPTIDE DEFORMYLASE"/>
    <property type="match status" value="1"/>
</dbReference>
<feature type="binding site" evidence="2">
    <location>
        <position position="145"/>
    </location>
    <ligand>
        <name>Fe cation</name>
        <dbReference type="ChEBI" id="CHEBI:24875"/>
    </ligand>
</feature>
<proteinExistence type="inferred from homology"/>
<name>A0A2M6YRX9_9BACT</name>
<evidence type="ECO:0000256" key="2">
    <source>
        <dbReference type="HAMAP-Rule" id="MF_00163"/>
    </source>
</evidence>
<keyword evidence="2" id="KW-0378">Hydrolase</keyword>
<keyword evidence="2" id="KW-0479">Metal-binding</keyword>
<dbReference type="Pfam" id="PF01327">
    <property type="entry name" value="Pep_deformylase"/>
    <property type="match status" value="1"/>
</dbReference>
<dbReference type="PANTHER" id="PTHR10458">
    <property type="entry name" value="PEPTIDE DEFORMYLASE"/>
    <property type="match status" value="1"/>
</dbReference>
<sequence>MVKIITFPNPILRKKSHPIIDNNEAESLIKKLKETVINKESAVAGVGLAAVQIGIPKKVFIAYSKASRKFLSFINPEIIWYSKRKTSGVPDSKNKYEGCLSLPGKWGQVFRYKKIKIVYQTQAGQKVTRSFSGQIATIIQHEYDHLNGILFIDRILEQKGKLFELASDEEGKEFLKEIALS</sequence>
<dbReference type="AlphaFoldDB" id="A0A2M6YRX9"/>
<dbReference type="EMBL" id="PEWZ01000036">
    <property type="protein sequence ID" value="PIU36150.1"/>
    <property type="molecule type" value="Genomic_DNA"/>
</dbReference>
<comment type="similarity">
    <text evidence="1 2">Belongs to the polypeptide deformylase family.</text>
</comment>
<organism evidence="3 4">
    <name type="scientific">Candidatus Shapirobacteria bacterium CG07_land_8_20_14_0_80_39_18</name>
    <dbReference type="NCBI Taxonomy" id="1974882"/>
    <lineage>
        <taxon>Bacteria</taxon>
        <taxon>Candidatus Shapironibacteriota</taxon>
    </lineage>
</organism>
<dbReference type="InterPro" id="IPR023635">
    <property type="entry name" value="Peptide_deformylase"/>
</dbReference>
<dbReference type="PIRSF" id="PIRSF004749">
    <property type="entry name" value="Pep_def"/>
    <property type="match status" value="1"/>
</dbReference>
<feature type="binding site" evidence="2">
    <location>
        <position position="141"/>
    </location>
    <ligand>
        <name>Fe cation</name>
        <dbReference type="ChEBI" id="CHEBI:24875"/>
    </ligand>
</feature>
<protein>
    <recommendedName>
        <fullName evidence="2">Peptide deformylase</fullName>
        <shortName evidence="2">PDF</shortName>
        <ecNumber evidence="2">3.5.1.88</ecNumber>
    </recommendedName>
    <alternativeName>
        <fullName evidence="2">Polypeptide deformylase</fullName>
    </alternativeName>
</protein>